<evidence type="ECO:0000256" key="1">
    <source>
        <dbReference type="ARBA" id="ARBA00022729"/>
    </source>
</evidence>
<protein>
    <submittedName>
        <fullName evidence="3">ABC transporter substrate-binding protein</fullName>
    </submittedName>
</protein>
<sequence length="360" mass="37962">MGRRTRSSIAAVAASLVVASAAACGDSAEGTGSGEPATGLPPALQQLYDAARQEGTVTYWTSDDPPVIAKVMESFSKTYPGIKVEPVLIQPEEAVEKIISETVSGNAPSADLAMIGVPSAVPLLDRDLAEKVDWAQYGAPADDAMFDGRGLRFLNYTLAIAYNPEKIKRQEVPTTLEGLADSTRLNDGRLVLESRGWAFGLMASSIGQDQSLALLDRLLTKKPLVIKGAGPVGQAVASGEADVGFTLLTSSAMEMKEAGASVDYVVPNPILCTNFQNVVLKNAKSPNAAKLLSVWLNSPESMEAYKGQNLFPERLTGPWIPAYSKEMLDTGAPILCDDDKNVALGVDTNTKAASKMAGLG</sequence>
<name>A0ABV6LYJ2_9ACTN</name>
<reference evidence="3 4" key="1">
    <citation type="submission" date="2024-09" db="EMBL/GenBank/DDBJ databases">
        <authorList>
            <person name="Sun Q."/>
            <person name="Mori K."/>
        </authorList>
    </citation>
    <scope>NUCLEOTIDE SEQUENCE [LARGE SCALE GENOMIC DNA]</scope>
    <source>
        <strain evidence="3 4">TBRC 3947</strain>
    </source>
</reference>
<dbReference type="Proteomes" id="UP001589867">
    <property type="component" value="Unassembled WGS sequence"/>
</dbReference>
<proteinExistence type="predicted"/>
<dbReference type="PANTHER" id="PTHR30006:SF24">
    <property type="entry name" value="SLL0237 PROTEIN"/>
    <property type="match status" value="1"/>
</dbReference>
<feature type="chain" id="PRO_5045612431" evidence="2">
    <location>
        <begin position="24"/>
        <end position="360"/>
    </location>
</feature>
<dbReference type="PANTHER" id="PTHR30006">
    <property type="entry name" value="THIAMINE-BINDING PERIPLASMIC PROTEIN-RELATED"/>
    <property type="match status" value="1"/>
</dbReference>
<organism evidence="3 4">
    <name type="scientific">Phytohabitans kaempferiae</name>
    <dbReference type="NCBI Taxonomy" id="1620943"/>
    <lineage>
        <taxon>Bacteria</taxon>
        <taxon>Bacillati</taxon>
        <taxon>Actinomycetota</taxon>
        <taxon>Actinomycetes</taxon>
        <taxon>Micromonosporales</taxon>
        <taxon>Micromonosporaceae</taxon>
    </lineage>
</organism>
<keyword evidence="4" id="KW-1185">Reference proteome</keyword>
<feature type="signal peptide" evidence="2">
    <location>
        <begin position="1"/>
        <end position="23"/>
    </location>
</feature>
<dbReference type="Pfam" id="PF13416">
    <property type="entry name" value="SBP_bac_8"/>
    <property type="match status" value="1"/>
</dbReference>
<dbReference type="InterPro" id="IPR006059">
    <property type="entry name" value="SBP"/>
</dbReference>
<dbReference type="PROSITE" id="PS51257">
    <property type="entry name" value="PROKAR_LIPOPROTEIN"/>
    <property type="match status" value="1"/>
</dbReference>
<keyword evidence="1 2" id="KW-0732">Signal</keyword>
<dbReference type="RefSeq" id="WP_377247517.1">
    <property type="nucleotide sequence ID" value="NZ_JBHLUH010000009.1"/>
</dbReference>
<evidence type="ECO:0000256" key="2">
    <source>
        <dbReference type="SAM" id="SignalP"/>
    </source>
</evidence>
<evidence type="ECO:0000313" key="4">
    <source>
        <dbReference type="Proteomes" id="UP001589867"/>
    </source>
</evidence>
<dbReference type="Gene3D" id="3.40.190.10">
    <property type="entry name" value="Periplasmic binding protein-like II"/>
    <property type="match status" value="2"/>
</dbReference>
<accession>A0ABV6LYJ2</accession>
<dbReference type="SUPFAM" id="SSF53850">
    <property type="entry name" value="Periplasmic binding protein-like II"/>
    <property type="match status" value="1"/>
</dbReference>
<dbReference type="EMBL" id="JBHLUH010000009">
    <property type="protein sequence ID" value="MFC0527497.1"/>
    <property type="molecule type" value="Genomic_DNA"/>
</dbReference>
<gene>
    <name evidence="3" type="ORF">ACFFIA_07485</name>
</gene>
<comment type="caution">
    <text evidence="3">The sequence shown here is derived from an EMBL/GenBank/DDBJ whole genome shotgun (WGS) entry which is preliminary data.</text>
</comment>
<evidence type="ECO:0000313" key="3">
    <source>
        <dbReference type="EMBL" id="MFC0527497.1"/>
    </source>
</evidence>